<dbReference type="Proteomes" id="UP000085678">
    <property type="component" value="Unplaced"/>
</dbReference>
<gene>
    <name evidence="3" type="primary">LOC106171447</name>
</gene>
<accession>A0A1S3JA19</accession>
<reference evidence="3" key="1">
    <citation type="submission" date="2025-08" db="UniProtKB">
        <authorList>
            <consortium name="RefSeq"/>
        </authorList>
    </citation>
    <scope>IDENTIFICATION</scope>
    <source>
        <tissue evidence="3">Gonads</tissue>
    </source>
</reference>
<dbReference type="KEGG" id="lak:106171447"/>
<keyword evidence="2" id="KW-1185">Reference proteome</keyword>
<dbReference type="AlphaFoldDB" id="A0A1S3JA19"/>
<dbReference type="RefSeq" id="XP_013407250.1">
    <property type="nucleotide sequence ID" value="XM_013551796.1"/>
</dbReference>
<proteinExistence type="predicted"/>
<sequence length="204" mass="22411">MENDRQANSRDTGSALTLLLQIIRSAVLILIMMPHESNGMECFDCTSTKVSSDDASFSKVLGTSVLPKDMTCLDINRIRNDPEKKTACHSGICLRGEVTLTMKFPLSGFGRNFSMNIHTFARACAPNNTDFYDSCRQFSPSDNDTWDAAYFPGMTYPDVGITSIVGEVCACNSSSLCNGQDVTINGRMTMWNYGMSLTAYVVLT</sequence>
<dbReference type="InParanoid" id="A0A1S3JA19"/>
<organism evidence="2 3">
    <name type="scientific">Lingula anatina</name>
    <name type="common">Brachiopod</name>
    <name type="synonym">Lingula unguis</name>
    <dbReference type="NCBI Taxonomy" id="7574"/>
    <lineage>
        <taxon>Eukaryota</taxon>
        <taxon>Metazoa</taxon>
        <taxon>Spiralia</taxon>
        <taxon>Lophotrochozoa</taxon>
        <taxon>Brachiopoda</taxon>
        <taxon>Linguliformea</taxon>
        <taxon>Lingulata</taxon>
        <taxon>Lingulida</taxon>
        <taxon>Linguloidea</taxon>
        <taxon>Lingulidae</taxon>
        <taxon>Lingula</taxon>
    </lineage>
</organism>
<evidence type="ECO:0000313" key="3">
    <source>
        <dbReference type="RefSeq" id="XP_013407250.1"/>
    </source>
</evidence>
<keyword evidence="1" id="KW-0472">Membrane</keyword>
<keyword evidence="1" id="KW-1133">Transmembrane helix</keyword>
<feature type="transmembrane region" description="Helical" evidence="1">
    <location>
        <begin position="12"/>
        <end position="33"/>
    </location>
</feature>
<name>A0A1S3JA19_LINAN</name>
<evidence type="ECO:0000313" key="2">
    <source>
        <dbReference type="Proteomes" id="UP000085678"/>
    </source>
</evidence>
<evidence type="ECO:0000256" key="1">
    <source>
        <dbReference type="SAM" id="Phobius"/>
    </source>
</evidence>
<dbReference type="GeneID" id="106171447"/>
<keyword evidence="1" id="KW-0812">Transmembrane</keyword>
<protein>
    <submittedName>
        <fullName evidence="3">Uncharacterized protein LOC106171447</fullName>
    </submittedName>
</protein>